<dbReference type="Proteomes" id="UP000613208">
    <property type="component" value="Unassembled WGS sequence"/>
</dbReference>
<evidence type="ECO:0000313" key="3">
    <source>
        <dbReference type="Proteomes" id="UP000613208"/>
    </source>
</evidence>
<feature type="transmembrane region" description="Helical" evidence="1">
    <location>
        <begin position="20"/>
        <end position="38"/>
    </location>
</feature>
<proteinExistence type="predicted"/>
<keyword evidence="1" id="KW-1133">Transmembrane helix</keyword>
<dbReference type="AlphaFoldDB" id="A0A916VCR8"/>
<evidence type="ECO:0000313" key="2">
    <source>
        <dbReference type="EMBL" id="GFO84382.1"/>
    </source>
</evidence>
<dbReference type="RefSeq" id="WP_201310128.1">
    <property type="nucleotide sequence ID" value="NZ_BLYI01000014.1"/>
</dbReference>
<keyword evidence="1" id="KW-0472">Membrane</keyword>
<feature type="transmembrane region" description="Helical" evidence="1">
    <location>
        <begin position="91"/>
        <end position="119"/>
    </location>
</feature>
<protein>
    <submittedName>
        <fullName evidence="2">Uncharacterized protein</fullName>
    </submittedName>
</protein>
<reference evidence="2" key="1">
    <citation type="submission" date="2020-06" db="EMBL/GenBank/DDBJ databases">
        <title>Characterization of fructooligosaccharide metabolism and fructooligosaccharide-degrading enzymes in human commensal butyrate producers.</title>
        <authorList>
            <person name="Tanno H."/>
            <person name="Fujii T."/>
            <person name="Hirano K."/>
            <person name="Maeno S."/>
            <person name="Tonozuka T."/>
            <person name="Sakamoto M."/>
            <person name="Ohkuma M."/>
            <person name="Tochio T."/>
            <person name="Endo A."/>
        </authorList>
    </citation>
    <scope>NUCLEOTIDE SEQUENCE</scope>
    <source>
        <strain evidence="2">JCM 17466</strain>
    </source>
</reference>
<organism evidence="2 3">
    <name type="scientific">Anaerostipes butyraticus</name>
    <dbReference type="NCBI Taxonomy" id="645466"/>
    <lineage>
        <taxon>Bacteria</taxon>
        <taxon>Bacillati</taxon>
        <taxon>Bacillota</taxon>
        <taxon>Clostridia</taxon>
        <taxon>Lachnospirales</taxon>
        <taxon>Lachnospiraceae</taxon>
        <taxon>Anaerostipes</taxon>
    </lineage>
</organism>
<sequence>MMKLVNTRVQSGTADRIFMIIRVLLTVSPFIALGYLSMDAAKEGAGGNIQAVISSNPSAAVMFIVAMLNPFIAYLLGFIKDHLHDGDYDYAVSNMFLMIIAELMIQNFIYVLMLMFLTYKCVRTYQIPVKGIVKRMAGNHLLRDISGSLVVLAFAGICMFAMLRLG</sequence>
<dbReference type="EMBL" id="BLYI01000014">
    <property type="protein sequence ID" value="GFO84382.1"/>
    <property type="molecule type" value="Genomic_DNA"/>
</dbReference>
<keyword evidence="1" id="KW-0812">Transmembrane</keyword>
<feature type="transmembrane region" description="Helical" evidence="1">
    <location>
        <begin position="59"/>
        <end position="79"/>
    </location>
</feature>
<accession>A0A916VCR8</accession>
<comment type="caution">
    <text evidence="2">The sequence shown here is derived from an EMBL/GenBank/DDBJ whole genome shotgun (WGS) entry which is preliminary data.</text>
</comment>
<name>A0A916VCR8_9FIRM</name>
<gene>
    <name evidence="2" type="ORF">ANBU17_07290</name>
</gene>
<evidence type="ECO:0000256" key="1">
    <source>
        <dbReference type="SAM" id="Phobius"/>
    </source>
</evidence>
<feature type="transmembrane region" description="Helical" evidence="1">
    <location>
        <begin position="140"/>
        <end position="163"/>
    </location>
</feature>
<keyword evidence="3" id="KW-1185">Reference proteome</keyword>